<organism evidence="1 2">
    <name type="scientific">Geobacter sulfurreducens (strain ATCC 51573 / DSM 12127 / PCA)</name>
    <dbReference type="NCBI Taxonomy" id="243231"/>
    <lineage>
        <taxon>Bacteria</taxon>
        <taxon>Pseudomonadati</taxon>
        <taxon>Thermodesulfobacteriota</taxon>
        <taxon>Desulfuromonadia</taxon>
        <taxon>Geobacterales</taxon>
        <taxon>Geobacteraceae</taxon>
        <taxon>Geobacter</taxon>
    </lineage>
</organism>
<dbReference type="EMBL" id="AE017180">
    <property type="protein sequence ID" value="AFP20460.1"/>
    <property type="molecule type" value="Genomic_DNA"/>
</dbReference>
<proteinExistence type="predicted"/>
<name>I7EP86_GEOSL</name>
<dbReference type="KEGG" id="gsu:GSU3561"/>
<gene>
    <name evidence="1" type="ordered locus">GSU3561</name>
</gene>
<dbReference type="AlphaFoldDB" id="I7EP86"/>
<dbReference type="HOGENOM" id="CLU_2879486_0_0_7"/>
<evidence type="ECO:0000313" key="2">
    <source>
        <dbReference type="Proteomes" id="UP000000577"/>
    </source>
</evidence>
<keyword evidence="2" id="KW-1185">Reference proteome</keyword>
<dbReference type="EnsemblBacteria" id="AFP20460">
    <property type="protein sequence ID" value="AFP20460"/>
    <property type="gene ID" value="GSU3561"/>
</dbReference>
<reference evidence="1 2" key="1">
    <citation type="journal article" date="2003" name="Science">
        <title>Genome of Geobacter sulfurreducens: metal reduction in subsurface environments.</title>
        <authorList>
            <person name="Methe B.A."/>
            <person name="Nelson K.E."/>
            <person name="Eisen J.A."/>
            <person name="Paulsen I.T."/>
            <person name="Nelson W."/>
            <person name="Heidelberg J.F."/>
            <person name="Wu D."/>
            <person name="Wu M."/>
            <person name="Ward N."/>
            <person name="Beanan M.J."/>
            <person name="Dodson R.J."/>
            <person name="Madupu R."/>
            <person name="Brinkac L.M."/>
            <person name="Daugherty S.C."/>
            <person name="DeBoy R.T."/>
            <person name="Durkin A.S."/>
            <person name="Gwinn M."/>
            <person name="Kolonay J.F."/>
            <person name="Sullivan S.A."/>
            <person name="Haft D.H."/>
            <person name="Selengut J."/>
            <person name="Davidsen T.M."/>
            <person name="Zafar N."/>
            <person name="White O."/>
            <person name="Tran B."/>
            <person name="Romero C."/>
            <person name="Forberger H.A."/>
            <person name="Weidman J."/>
            <person name="Khouri H."/>
            <person name="Feldblyum T.V."/>
            <person name="Utterback T.R."/>
            <person name="Van Aken S.E."/>
            <person name="Lovley D.R."/>
            <person name="Fraser C.M."/>
        </authorList>
    </citation>
    <scope>NUCLEOTIDE SEQUENCE [LARGE SCALE GENOMIC DNA]</scope>
    <source>
        <strain evidence="2">ATCC 51573 / DSM 12127 / PCA</strain>
    </source>
</reference>
<sequence length="63" mass="7021">MLIHLQGSANSRFKLAEVLSGEVCHHLEIVYPGVISYTWSFSEQSAGLCRVSTLFAGKQTERH</sequence>
<dbReference type="InParanoid" id="I7EP86"/>
<protein>
    <submittedName>
        <fullName evidence="1">Uncharacterized protein</fullName>
    </submittedName>
</protein>
<reference evidence="1 2" key="2">
    <citation type="journal article" date="2012" name="BMC Genomics">
        <title>Comparative genomic analysis of Geobacter sulfurreducens KN400, a strain with enhanced capacity for extracellular electron transfer and electricity production.</title>
        <authorList>
            <person name="Butler J.E."/>
            <person name="Young N.D."/>
            <person name="Aklujkar M."/>
            <person name="Lovley D.R."/>
        </authorList>
    </citation>
    <scope>NUCLEOTIDE SEQUENCE [LARGE SCALE GENOMIC DNA]</scope>
    <source>
        <strain evidence="2">ATCC 51573 / DSM 12127 / PCA</strain>
    </source>
</reference>
<accession>I7EP86</accession>
<evidence type="ECO:0000313" key="1">
    <source>
        <dbReference type="EMBL" id="AFP20460.1"/>
    </source>
</evidence>
<dbReference type="Proteomes" id="UP000000577">
    <property type="component" value="Chromosome"/>
</dbReference>